<evidence type="ECO:0000313" key="2">
    <source>
        <dbReference type="EMBL" id="GAA2045718.1"/>
    </source>
</evidence>
<keyword evidence="1" id="KW-1277">Toxin-antitoxin system</keyword>
<evidence type="ECO:0000313" key="3">
    <source>
        <dbReference type="Proteomes" id="UP001501461"/>
    </source>
</evidence>
<dbReference type="Pfam" id="PF05016">
    <property type="entry name" value="ParE_toxin"/>
    <property type="match status" value="1"/>
</dbReference>
<name>A0ABP5GJE6_9MICC</name>
<dbReference type="Proteomes" id="UP001501461">
    <property type="component" value="Unassembled WGS sequence"/>
</dbReference>
<keyword evidence="3" id="KW-1185">Reference proteome</keyword>
<gene>
    <name evidence="2" type="ORF">GCM10009720_28190</name>
</gene>
<dbReference type="EMBL" id="BAAAMN010000066">
    <property type="protein sequence ID" value="GAA2045718.1"/>
    <property type="molecule type" value="Genomic_DNA"/>
</dbReference>
<organism evidence="2 3">
    <name type="scientific">Yaniella flava</name>
    <dbReference type="NCBI Taxonomy" id="287930"/>
    <lineage>
        <taxon>Bacteria</taxon>
        <taxon>Bacillati</taxon>
        <taxon>Actinomycetota</taxon>
        <taxon>Actinomycetes</taxon>
        <taxon>Micrococcales</taxon>
        <taxon>Micrococcaceae</taxon>
        <taxon>Yaniella</taxon>
    </lineage>
</organism>
<evidence type="ECO:0008006" key="4">
    <source>
        <dbReference type="Google" id="ProtNLM"/>
    </source>
</evidence>
<dbReference type="InterPro" id="IPR007712">
    <property type="entry name" value="RelE/ParE_toxin"/>
</dbReference>
<protein>
    <recommendedName>
        <fullName evidence="4">Type II toxin-antitoxin system RelE/ParE family toxin</fullName>
    </recommendedName>
</protein>
<comment type="caution">
    <text evidence="2">The sequence shown here is derived from an EMBL/GenBank/DDBJ whole genome shotgun (WGS) entry which is preliminary data.</text>
</comment>
<accession>A0ABP5GJE6</accession>
<proteinExistence type="predicted"/>
<evidence type="ECO:0000256" key="1">
    <source>
        <dbReference type="ARBA" id="ARBA00022649"/>
    </source>
</evidence>
<dbReference type="Gene3D" id="3.30.2310.20">
    <property type="entry name" value="RelE-like"/>
    <property type="match status" value="1"/>
</dbReference>
<dbReference type="InterPro" id="IPR035093">
    <property type="entry name" value="RelE/ParE_toxin_dom_sf"/>
</dbReference>
<sequence>MNLRLREHPRARDELRDAASWYEEEPRLGDEFLDAIDATLTHILEWPLSAPRIPSWDRSPLVRSMGVKLFPYRVIYFVTDTEIVILAYSHQKRYPGYWQNRFGS</sequence>
<dbReference type="RefSeq" id="WP_425579903.1">
    <property type="nucleotide sequence ID" value="NZ_BAAAMN010000066.1"/>
</dbReference>
<reference evidence="3" key="1">
    <citation type="journal article" date="2019" name="Int. J. Syst. Evol. Microbiol.">
        <title>The Global Catalogue of Microorganisms (GCM) 10K type strain sequencing project: providing services to taxonomists for standard genome sequencing and annotation.</title>
        <authorList>
            <consortium name="The Broad Institute Genomics Platform"/>
            <consortium name="The Broad Institute Genome Sequencing Center for Infectious Disease"/>
            <person name="Wu L."/>
            <person name="Ma J."/>
        </authorList>
    </citation>
    <scope>NUCLEOTIDE SEQUENCE [LARGE SCALE GENOMIC DNA]</scope>
    <source>
        <strain evidence="3">JCM 13595</strain>
    </source>
</reference>